<keyword evidence="3" id="KW-1185">Reference proteome</keyword>
<feature type="chain" id="PRO_5029674585" evidence="1">
    <location>
        <begin position="20"/>
        <end position="826"/>
    </location>
</feature>
<organism evidence="2 3">
    <name type="scientific">Hufsiella ginkgonis</name>
    <dbReference type="NCBI Taxonomy" id="2695274"/>
    <lineage>
        <taxon>Bacteria</taxon>
        <taxon>Pseudomonadati</taxon>
        <taxon>Bacteroidota</taxon>
        <taxon>Sphingobacteriia</taxon>
        <taxon>Sphingobacteriales</taxon>
        <taxon>Sphingobacteriaceae</taxon>
        <taxon>Hufsiella</taxon>
    </lineage>
</organism>
<evidence type="ECO:0000256" key="1">
    <source>
        <dbReference type="SAM" id="SignalP"/>
    </source>
</evidence>
<dbReference type="InterPro" id="IPR029062">
    <property type="entry name" value="Class_I_gatase-like"/>
</dbReference>
<proteinExistence type="predicted"/>
<dbReference type="Pfam" id="PF02585">
    <property type="entry name" value="PIG-L"/>
    <property type="match status" value="1"/>
</dbReference>
<dbReference type="RefSeq" id="WP_160905337.1">
    <property type="nucleotide sequence ID" value="NZ_WVHS01000001.1"/>
</dbReference>
<evidence type="ECO:0000313" key="3">
    <source>
        <dbReference type="Proteomes" id="UP000451233"/>
    </source>
</evidence>
<accession>A0A7K1XTQ8</accession>
<gene>
    <name evidence="2" type="ORF">GS398_03560</name>
</gene>
<keyword evidence="1" id="KW-0732">Signal</keyword>
<protein>
    <submittedName>
        <fullName evidence="2">LmbE family protein</fullName>
    </submittedName>
</protein>
<comment type="caution">
    <text evidence="2">The sequence shown here is derived from an EMBL/GenBank/DDBJ whole genome shotgun (WGS) entry which is preliminary data.</text>
</comment>
<dbReference type="GO" id="GO:0016811">
    <property type="term" value="F:hydrolase activity, acting on carbon-nitrogen (but not peptide) bonds, in linear amides"/>
    <property type="evidence" value="ECO:0007669"/>
    <property type="project" value="TreeGrafter"/>
</dbReference>
<dbReference type="SUPFAM" id="SSF52317">
    <property type="entry name" value="Class I glutamine amidotransferase-like"/>
    <property type="match status" value="1"/>
</dbReference>
<dbReference type="Gene3D" id="3.40.50.10320">
    <property type="entry name" value="LmbE-like"/>
    <property type="match status" value="1"/>
</dbReference>
<evidence type="ECO:0000313" key="2">
    <source>
        <dbReference type="EMBL" id="MXV14362.1"/>
    </source>
</evidence>
<feature type="signal peptide" evidence="1">
    <location>
        <begin position="1"/>
        <end position="19"/>
    </location>
</feature>
<dbReference type="EMBL" id="WVHS01000001">
    <property type="protein sequence ID" value="MXV14362.1"/>
    <property type="molecule type" value="Genomic_DNA"/>
</dbReference>
<name>A0A7K1XTQ8_9SPHI</name>
<dbReference type="Proteomes" id="UP000451233">
    <property type="component" value="Unassembled WGS sequence"/>
</dbReference>
<dbReference type="SUPFAM" id="SSF102588">
    <property type="entry name" value="LmbE-like"/>
    <property type="match status" value="1"/>
</dbReference>
<reference evidence="2 3" key="1">
    <citation type="submission" date="2019-11" db="EMBL/GenBank/DDBJ databases">
        <title>Pedobacter sp. HMF7056 Genome sequencing and assembly.</title>
        <authorList>
            <person name="Kang H."/>
            <person name="Kim H."/>
            <person name="Joh K."/>
        </authorList>
    </citation>
    <scope>NUCLEOTIDE SEQUENCE [LARGE SCALE GENOMIC DNA]</scope>
    <source>
        <strain evidence="2 3">HMF7056</strain>
    </source>
</reference>
<dbReference type="PANTHER" id="PTHR12993">
    <property type="entry name" value="N-ACETYLGLUCOSAMINYL-PHOSPHATIDYLINOSITOL DE-N-ACETYLASE-RELATED"/>
    <property type="match status" value="1"/>
</dbReference>
<dbReference type="AlphaFoldDB" id="A0A7K1XTQ8"/>
<dbReference type="InterPro" id="IPR024078">
    <property type="entry name" value="LmbE-like_dom_sf"/>
</dbReference>
<dbReference type="InterPro" id="IPR003737">
    <property type="entry name" value="GlcNAc_PI_deacetylase-related"/>
</dbReference>
<dbReference type="PANTHER" id="PTHR12993:SF30">
    <property type="entry name" value="N-ACETYL-ALPHA-D-GLUCOSAMINYL L-MALATE DEACETYLASE 1"/>
    <property type="match status" value="1"/>
</dbReference>
<sequence>MKPASLFFAALLLSTASYSQTVSKPGPLPPALGLTSPQLNAAEIKLALKKLDVVGSVLYVAAHPDDENTRLLSWLAKEKLYRTGYLSLTRGDGGQNLIGNEQSEQLGLIRTQELLAARRMDGAEQFFTRANDFGFSKTAGETLRIWNKEHILADIVWVIRKFRPDVIITRFTDDARAGHGHHQSSSILAQEAFSAAADPAKFPEQLKYVKIWQARCILLNGFNGATASGTPLKIDIGQYNKLLGKGYGEIAAQSRSNHKSQGFGSASQRGTATESFSLWKGIMPTTSLMDGVETSWSRVPGSSKIQSLISQLNKEFDAENPDRSVAGLVQLLTELEGLKDDYWKELKIKEVKDLLLTCAGLWFESYADRPTYAVTDSVNVNTQVIKRSPVPVRLNYVNPGLTAGKIADVAENQPLSYNARMGVSKLTQPYYLEKPHPIGEYTVDDPLLIGHPENPDQLLVDFSFVIAGKQVSYRRPVVYKFADQVKGEIYRPLEITPPVTAMLSKKVLLVADNQPKELTVSLKSYKNNATGVLTPVLSEGWKVEPASAKFTLASAGDQQNFKFMVTSSAKAEPGKLVASVTVDGKDYTKEIKTIQYDHIPAITYFPEAEAKLVKLDLKLGGRKIGYLAGAGDLVPEMLTQVGYQVTMLTDDQVMNGDLSAYDAIVTGVRTYNVNAQMRYEQPKLLSYVENGGTLVVQYNVNRPLVMNQVGPYPFSIGSERVTEEDAKVTLLQPEHPLLNYPNKITVKDFDGWIQERGIYFPTAIDPKYQSLLSMADRGENTGSGSLIAADYGKGRFVYTSLVFFRELPAGVPGAYRLFVNLMAKKQ</sequence>